<reference evidence="2 3" key="1">
    <citation type="journal article" date="1979" name="Int. J. Syst. Evol. Microbiol.">
        <title>Bacillus globisporus subsp. marinus subsp. nov.</title>
        <authorList>
            <person name="Liu H."/>
        </authorList>
    </citation>
    <scope>NUCLEOTIDE SEQUENCE [LARGE SCALE GENOMIC DNA]</scope>
    <source>
        <strain evidence="2 3">DSM 1297</strain>
    </source>
</reference>
<sequence length="62" mass="7419">MKEASKMIGVPVGTMRQWEADLELTIPRDEIGRYYTDFEVETFNHIKAMRKKSFKNYDKRFA</sequence>
<evidence type="ECO:0000313" key="2">
    <source>
        <dbReference type="EMBL" id="MEW9500697.1"/>
    </source>
</evidence>
<organism evidence="2 3">
    <name type="scientific">Jeotgalibacillus marinus</name>
    <dbReference type="NCBI Taxonomy" id="86667"/>
    <lineage>
        <taxon>Bacteria</taxon>
        <taxon>Bacillati</taxon>
        <taxon>Bacillota</taxon>
        <taxon>Bacilli</taxon>
        <taxon>Bacillales</taxon>
        <taxon>Caryophanaceae</taxon>
        <taxon>Jeotgalibacillus</taxon>
    </lineage>
</organism>
<dbReference type="InterPro" id="IPR000551">
    <property type="entry name" value="MerR-type_HTH_dom"/>
</dbReference>
<protein>
    <submittedName>
        <fullName evidence="2">MerR family transcriptional regulator</fullName>
    </submittedName>
</protein>
<keyword evidence="3" id="KW-1185">Reference proteome</keyword>
<feature type="domain" description="HTH merR-type" evidence="1">
    <location>
        <begin position="1"/>
        <end position="54"/>
    </location>
</feature>
<evidence type="ECO:0000313" key="3">
    <source>
        <dbReference type="Proteomes" id="UP001556040"/>
    </source>
</evidence>
<dbReference type="EMBL" id="JBFMIA010000001">
    <property type="protein sequence ID" value="MEW9500697.1"/>
    <property type="molecule type" value="Genomic_DNA"/>
</dbReference>
<dbReference type="RefSeq" id="WP_367778121.1">
    <property type="nucleotide sequence ID" value="NZ_JBFMIA010000001.1"/>
</dbReference>
<accession>A0ABV3Q022</accession>
<comment type="caution">
    <text evidence="2">The sequence shown here is derived from an EMBL/GenBank/DDBJ whole genome shotgun (WGS) entry which is preliminary data.</text>
</comment>
<dbReference type="Proteomes" id="UP001556040">
    <property type="component" value="Unassembled WGS sequence"/>
</dbReference>
<name>A0ABV3Q022_9BACL</name>
<gene>
    <name evidence="2" type="ORF">AB1471_02650</name>
</gene>
<proteinExistence type="predicted"/>
<dbReference type="Pfam" id="PF13411">
    <property type="entry name" value="MerR_1"/>
    <property type="match status" value="1"/>
</dbReference>
<dbReference type="InterPro" id="IPR009061">
    <property type="entry name" value="DNA-bd_dom_put_sf"/>
</dbReference>
<evidence type="ECO:0000259" key="1">
    <source>
        <dbReference type="Pfam" id="PF13411"/>
    </source>
</evidence>
<dbReference type="SUPFAM" id="SSF46955">
    <property type="entry name" value="Putative DNA-binding domain"/>
    <property type="match status" value="1"/>
</dbReference>
<dbReference type="Gene3D" id="1.10.1660.10">
    <property type="match status" value="1"/>
</dbReference>